<dbReference type="RefSeq" id="WP_129347515.1">
    <property type="nucleotide sequence ID" value="NZ_CP012670.1"/>
</dbReference>
<organism evidence="2 3">
    <name type="scientific">Sorangium cellulosum</name>
    <name type="common">Polyangium cellulosum</name>
    <dbReference type="NCBI Taxonomy" id="56"/>
    <lineage>
        <taxon>Bacteria</taxon>
        <taxon>Pseudomonadati</taxon>
        <taxon>Myxococcota</taxon>
        <taxon>Polyangia</taxon>
        <taxon>Polyangiales</taxon>
        <taxon>Polyangiaceae</taxon>
        <taxon>Sorangium</taxon>
    </lineage>
</organism>
<sequence>MTGAAGGERSRLLRALALSRRFHLYLARCASPRAADELVATLSDDLSRLGRPEVRLVRLEPYSGRTEDTPLTDGELAERVLLPLLDPPEELRGAIHLVDASRATFADTEAWARLLRLHRRLGSPRTGPAIAPARAARRGAASDRALA</sequence>
<evidence type="ECO:0000313" key="2">
    <source>
        <dbReference type="EMBL" id="AUX22332.1"/>
    </source>
</evidence>
<protein>
    <submittedName>
        <fullName evidence="2">Uncharacterized protein</fullName>
    </submittedName>
</protein>
<feature type="region of interest" description="Disordered" evidence="1">
    <location>
        <begin position="126"/>
        <end position="147"/>
    </location>
</feature>
<reference evidence="2 3" key="1">
    <citation type="submission" date="2015-09" db="EMBL/GenBank/DDBJ databases">
        <title>Sorangium comparison.</title>
        <authorList>
            <person name="Zaburannyi N."/>
            <person name="Bunk B."/>
            <person name="Overmann J."/>
            <person name="Mueller R."/>
        </authorList>
    </citation>
    <scope>NUCLEOTIDE SEQUENCE [LARGE SCALE GENOMIC DNA]</scope>
    <source>
        <strain evidence="2 3">So ceGT47</strain>
    </source>
</reference>
<proteinExistence type="predicted"/>
<feature type="compositionally biased region" description="Low complexity" evidence="1">
    <location>
        <begin position="129"/>
        <end position="147"/>
    </location>
</feature>
<dbReference type="AlphaFoldDB" id="A0A4V0NDD9"/>
<accession>A0A4V0NDD9</accession>
<gene>
    <name evidence="2" type="ORF">SOCEGT47_028330</name>
</gene>
<name>A0A4V0NDD9_SORCE</name>
<evidence type="ECO:0000313" key="3">
    <source>
        <dbReference type="Proteomes" id="UP000295781"/>
    </source>
</evidence>
<evidence type="ECO:0000256" key="1">
    <source>
        <dbReference type="SAM" id="MobiDB-lite"/>
    </source>
</evidence>
<dbReference type="EMBL" id="CP012670">
    <property type="protein sequence ID" value="AUX22332.1"/>
    <property type="molecule type" value="Genomic_DNA"/>
</dbReference>
<dbReference type="Proteomes" id="UP000295781">
    <property type="component" value="Chromosome"/>
</dbReference>
<dbReference type="OrthoDB" id="9970518at2"/>